<dbReference type="HOGENOM" id="CLU_029243_2_2_7"/>
<keyword evidence="2 11" id="KW-1003">Cell membrane</keyword>
<protein>
    <recommendedName>
        <fullName evidence="11">Peptidoglycan glycosyltransferase RodA</fullName>
        <shortName evidence="11">PGT</shortName>
        <ecNumber evidence="11">2.4.99.28</ecNumber>
    </recommendedName>
    <alternativeName>
        <fullName evidence="11">Cell elongation protein RodA</fullName>
    </alternativeName>
    <alternativeName>
        <fullName evidence="11">Cell wall polymerase</fullName>
    </alternativeName>
    <alternativeName>
        <fullName evidence="11">Peptidoglycan polymerase</fullName>
        <shortName evidence="11">PG polymerase</shortName>
    </alternativeName>
</protein>
<evidence type="ECO:0000256" key="7">
    <source>
        <dbReference type="ARBA" id="ARBA00022984"/>
    </source>
</evidence>
<dbReference type="STRING" id="706587.Desti_3713"/>
<keyword evidence="5 11" id="KW-0812">Transmembrane</keyword>
<comment type="pathway">
    <text evidence="11">Cell wall biogenesis; peptidoglycan biosynthesis.</text>
</comment>
<dbReference type="KEGG" id="dti:Desti_3713"/>
<dbReference type="PANTHER" id="PTHR30474">
    <property type="entry name" value="CELL CYCLE PROTEIN"/>
    <property type="match status" value="1"/>
</dbReference>
<feature type="transmembrane region" description="Helical" evidence="11">
    <location>
        <begin position="50"/>
        <end position="72"/>
    </location>
</feature>
<evidence type="ECO:0000256" key="2">
    <source>
        <dbReference type="ARBA" id="ARBA00022475"/>
    </source>
</evidence>
<dbReference type="NCBIfam" id="NF037961">
    <property type="entry name" value="RodA_shape"/>
    <property type="match status" value="1"/>
</dbReference>
<evidence type="ECO:0000256" key="4">
    <source>
        <dbReference type="ARBA" id="ARBA00022679"/>
    </source>
</evidence>
<gene>
    <name evidence="11" type="primary">rodA</name>
    <name evidence="12" type="ordered locus">Desti_3713</name>
</gene>
<evidence type="ECO:0000256" key="11">
    <source>
        <dbReference type="HAMAP-Rule" id="MF_02079"/>
    </source>
</evidence>
<dbReference type="GO" id="GO:0005886">
    <property type="term" value="C:plasma membrane"/>
    <property type="evidence" value="ECO:0007669"/>
    <property type="project" value="UniProtKB-SubCell"/>
</dbReference>
<feature type="transmembrane region" description="Helical" evidence="11">
    <location>
        <begin position="18"/>
        <end position="38"/>
    </location>
</feature>
<name>I4C9W7_DESTA</name>
<dbReference type="RefSeq" id="WP_014811486.1">
    <property type="nucleotide sequence ID" value="NC_018025.1"/>
</dbReference>
<dbReference type="PROSITE" id="PS00428">
    <property type="entry name" value="FTSW_RODA_SPOVE"/>
    <property type="match status" value="1"/>
</dbReference>
<dbReference type="PATRIC" id="fig|706587.4.peg.4222"/>
<dbReference type="AlphaFoldDB" id="I4C9W7"/>
<dbReference type="GO" id="GO:0051301">
    <property type="term" value="P:cell division"/>
    <property type="evidence" value="ECO:0007669"/>
    <property type="project" value="InterPro"/>
</dbReference>
<dbReference type="NCBIfam" id="TIGR02210">
    <property type="entry name" value="rodA_shape"/>
    <property type="match status" value="1"/>
</dbReference>
<keyword evidence="9 11" id="KW-0472">Membrane</keyword>
<keyword evidence="4 11" id="KW-0808">Transferase</keyword>
<feature type="transmembrane region" description="Helical" evidence="11">
    <location>
        <begin position="168"/>
        <end position="185"/>
    </location>
</feature>
<dbReference type="GO" id="GO:0071555">
    <property type="term" value="P:cell wall organization"/>
    <property type="evidence" value="ECO:0007669"/>
    <property type="project" value="UniProtKB-KW"/>
</dbReference>
<comment type="catalytic activity">
    <reaction evidence="11">
        <text>[GlcNAc-(1-&gt;4)-Mur2Ac(oyl-L-Ala-gamma-D-Glu-L-Lys-D-Ala-D-Ala)](n)-di-trans,octa-cis-undecaprenyl diphosphate + beta-D-GlcNAc-(1-&gt;4)-Mur2Ac(oyl-L-Ala-gamma-D-Glu-L-Lys-D-Ala-D-Ala)-di-trans,octa-cis-undecaprenyl diphosphate = [GlcNAc-(1-&gt;4)-Mur2Ac(oyl-L-Ala-gamma-D-Glu-L-Lys-D-Ala-D-Ala)](n+1)-di-trans,octa-cis-undecaprenyl diphosphate + di-trans,octa-cis-undecaprenyl diphosphate + H(+)</text>
        <dbReference type="Rhea" id="RHEA:23708"/>
        <dbReference type="Rhea" id="RHEA-COMP:9602"/>
        <dbReference type="Rhea" id="RHEA-COMP:9603"/>
        <dbReference type="ChEBI" id="CHEBI:15378"/>
        <dbReference type="ChEBI" id="CHEBI:58405"/>
        <dbReference type="ChEBI" id="CHEBI:60033"/>
        <dbReference type="ChEBI" id="CHEBI:78435"/>
        <dbReference type="EC" id="2.4.99.28"/>
    </reaction>
</comment>
<dbReference type="GO" id="GO:0008955">
    <property type="term" value="F:peptidoglycan glycosyltransferase activity"/>
    <property type="evidence" value="ECO:0007669"/>
    <property type="project" value="UniProtKB-UniRule"/>
</dbReference>
<dbReference type="HAMAP" id="MF_02079">
    <property type="entry name" value="PGT_RodA"/>
    <property type="match status" value="1"/>
</dbReference>
<sequence>MQQMGYKLNQPSLVMKELPLLCLAAILAGIGLMLIYSATCPMGEAGRTYVIKQITWCSFGLVLMSIFLLFDYHVLERWAVWIYIIVVVALIAVWGVGKVTAGSRRWIELGLMRFQPSEFAKLAMVIVLAKYFQNRAGREGSQLGEIVQALMLTAVPFCLVLIQPDLGTAGVIVLISLSVIVFVVANKKILLWAGGVFLGLLPIVLLVGDRFLLDYQKRRLLTFLNPDYDPLGAGYHIIQSQIAIGSGGILGKGFLKGTQNQLMFLPVKHTDFIFSILAEEWGFIGCVVVLLLFTILFFRGFGIAGKSKDNFGAILAFGCTVLLFWHVVVNVGMVMGLLPVVGVPLVFLSYGGSSLLVSFLAVAILVNVSMRRYSY</sequence>
<evidence type="ECO:0000256" key="8">
    <source>
        <dbReference type="ARBA" id="ARBA00022989"/>
    </source>
</evidence>
<comment type="similarity">
    <text evidence="11">Belongs to the SEDS family. MrdB/RodA subfamily.</text>
</comment>
<dbReference type="GO" id="GO:0015648">
    <property type="term" value="F:lipid-linked peptidoglycan transporter activity"/>
    <property type="evidence" value="ECO:0007669"/>
    <property type="project" value="TreeGrafter"/>
</dbReference>
<feature type="transmembrane region" description="Helical" evidence="11">
    <location>
        <begin position="190"/>
        <end position="208"/>
    </location>
</feature>
<comment type="subcellular location">
    <subcellularLocation>
        <location evidence="11">Cell inner membrane</location>
        <topology evidence="11">Multi-pass membrane protein</topology>
    </subcellularLocation>
    <subcellularLocation>
        <location evidence="1">Membrane</location>
        <topology evidence="1">Multi-pass membrane protein</topology>
    </subcellularLocation>
</comment>
<proteinExistence type="inferred from homology"/>
<dbReference type="PANTHER" id="PTHR30474:SF1">
    <property type="entry name" value="PEPTIDOGLYCAN GLYCOSYLTRANSFERASE MRDB"/>
    <property type="match status" value="1"/>
</dbReference>
<keyword evidence="3 11" id="KW-0328">Glycosyltransferase</keyword>
<comment type="function">
    <text evidence="11">Peptidoglycan polymerase that is essential for cell wall elongation.</text>
</comment>
<dbReference type="Proteomes" id="UP000006055">
    <property type="component" value="Chromosome"/>
</dbReference>
<keyword evidence="6 11" id="KW-0133">Cell shape</keyword>
<dbReference type="InterPro" id="IPR011923">
    <property type="entry name" value="RodA/MrdB"/>
</dbReference>
<keyword evidence="7 11" id="KW-0573">Peptidoglycan synthesis</keyword>
<dbReference type="InterPro" id="IPR018365">
    <property type="entry name" value="Cell_cycle_FtsW-rel_CS"/>
</dbReference>
<dbReference type="Pfam" id="PF01098">
    <property type="entry name" value="FTSW_RODA_SPOVE"/>
    <property type="match status" value="1"/>
</dbReference>
<dbReference type="UniPathway" id="UPA00219"/>
<accession>I4C9W7</accession>
<reference evidence="13" key="1">
    <citation type="submission" date="2012-06" db="EMBL/GenBank/DDBJ databases">
        <title>Complete sequence of chromosome of Desulfomonile tiedjei DSM 6799.</title>
        <authorList>
            <person name="Lucas S."/>
            <person name="Copeland A."/>
            <person name="Lapidus A."/>
            <person name="Glavina del Rio T."/>
            <person name="Dalin E."/>
            <person name="Tice H."/>
            <person name="Bruce D."/>
            <person name="Goodwin L."/>
            <person name="Pitluck S."/>
            <person name="Peters L."/>
            <person name="Ovchinnikova G."/>
            <person name="Zeytun A."/>
            <person name="Lu M."/>
            <person name="Kyrpides N."/>
            <person name="Mavromatis K."/>
            <person name="Ivanova N."/>
            <person name="Brettin T."/>
            <person name="Detter J.C."/>
            <person name="Han C."/>
            <person name="Larimer F."/>
            <person name="Land M."/>
            <person name="Hauser L."/>
            <person name="Markowitz V."/>
            <person name="Cheng J.-F."/>
            <person name="Hugenholtz P."/>
            <person name="Woyke T."/>
            <person name="Wu D."/>
            <person name="Spring S."/>
            <person name="Schroeder M."/>
            <person name="Brambilla E."/>
            <person name="Klenk H.-P."/>
            <person name="Eisen J.A."/>
        </authorList>
    </citation>
    <scope>NUCLEOTIDE SEQUENCE [LARGE SCALE GENOMIC DNA]</scope>
    <source>
        <strain evidence="13">ATCC 49306 / DSM 6799 / DCB-1</strain>
    </source>
</reference>
<organism evidence="12 13">
    <name type="scientific">Desulfomonile tiedjei (strain ATCC 49306 / DSM 6799 / DCB-1)</name>
    <dbReference type="NCBI Taxonomy" id="706587"/>
    <lineage>
        <taxon>Bacteria</taxon>
        <taxon>Pseudomonadati</taxon>
        <taxon>Thermodesulfobacteriota</taxon>
        <taxon>Desulfomonilia</taxon>
        <taxon>Desulfomonilales</taxon>
        <taxon>Desulfomonilaceae</taxon>
        <taxon>Desulfomonile</taxon>
    </lineage>
</organism>
<evidence type="ECO:0000256" key="9">
    <source>
        <dbReference type="ARBA" id="ARBA00023136"/>
    </source>
</evidence>
<evidence type="ECO:0000256" key="5">
    <source>
        <dbReference type="ARBA" id="ARBA00022692"/>
    </source>
</evidence>
<evidence type="ECO:0000256" key="6">
    <source>
        <dbReference type="ARBA" id="ARBA00022960"/>
    </source>
</evidence>
<dbReference type="GO" id="GO:0008360">
    <property type="term" value="P:regulation of cell shape"/>
    <property type="evidence" value="ECO:0007669"/>
    <property type="project" value="UniProtKB-KW"/>
</dbReference>
<keyword evidence="10 11" id="KW-0961">Cell wall biogenesis/degradation</keyword>
<dbReference type="EC" id="2.4.99.28" evidence="11"/>
<feature type="transmembrane region" description="Helical" evidence="11">
    <location>
        <begin position="313"/>
        <end position="341"/>
    </location>
</feature>
<evidence type="ECO:0000256" key="3">
    <source>
        <dbReference type="ARBA" id="ARBA00022676"/>
    </source>
</evidence>
<dbReference type="eggNOG" id="COG0772">
    <property type="taxonomic scope" value="Bacteria"/>
</dbReference>
<dbReference type="GO" id="GO:0032153">
    <property type="term" value="C:cell division site"/>
    <property type="evidence" value="ECO:0007669"/>
    <property type="project" value="TreeGrafter"/>
</dbReference>
<evidence type="ECO:0000256" key="1">
    <source>
        <dbReference type="ARBA" id="ARBA00004141"/>
    </source>
</evidence>
<evidence type="ECO:0000313" key="12">
    <source>
        <dbReference type="EMBL" id="AFM26358.1"/>
    </source>
</evidence>
<feature type="transmembrane region" description="Helical" evidence="11">
    <location>
        <begin position="78"/>
        <end position="97"/>
    </location>
</feature>
<keyword evidence="13" id="KW-1185">Reference proteome</keyword>
<dbReference type="InterPro" id="IPR001182">
    <property type="entry name" value="FtsW/RodA"/>
</dbReference>
<keyword evidence="8 11" id="KW-1133">Transmembrane helix</keyword>
<keyword evidence="11" id="KW-0997">Cell inner membrane</keyword>
<dbReference type="EMBL" id="CP003360">
    <property type="protein sequence ID" value="AFM26358.1"/>
    <property type="molecule type" value="Genomic_DNA"/>
</dbReference>
<evidence type="ECO:0000256" key="10">
    <source>
        <dbReference type="ARBA" id="ARBA00023316"/>
    </source>
</evidence>
<feature type="transmembrane region" description="Helical" evidence="11">
    <location>
        <begin position="347"/>
        <end position="368"/>
    </location>
</feature>
<feature type="transmembrane region" description="Helical" evidence="11">
    <location>
        <begin position="281"/>
        <end position="301"/>
    </location>
</feature>
<dbReference type="GO" id="GO:0009252">
    <property type="term" value="P:peptidoglycan biosynthetic process"/>
    <property type="evidence" value="ECO:0007669"/>
    <property type="project" value="UniProtKB-UniRule"/>
</dbReference>
<evidence type="ECO:0000313" key="13">
    <source>
        <dbReference type="Proteomes" id="UP000006055"/>
    </source>
</evidence>